<proteinExistence type="predicted"/>
<dbReference type="AlphaFoldDB" id="A0AAE3J5D3"/>
<keyword evidence="9" id="KW-0902">Two-component regulatory system</keyword>
<dbReference type="GO" id="GO:0000155">
    <property type="term" value="F:phosphorelay sensor kinase activity"/>
    <property type="evidence" value="ECO:0007669"/>
    <property type="project" value="TreeGrafter"/>
</dbReference>
<keyword evidence="10 12" id="KW-0472">Membrane</keyword>
<evidence type="ECO:0000256" key="1">
    <source>
        <dbReference type="ARBA" id="ARBA00000085"/>
    </source>
</evidence>
<feature type="transmembrane region" description="Helical" evidence="12">
    <location>
        <begin position="15"/>
        <end position="33"/>
    </location>
</feature>
<dbReference type="EC" id="2.7.13.3" evidence="3"/>
<feature type="domain" description="Histidine kinase" evidence="13">
    <location>
        <begin position="127"/>
        <end position="264"/>
    </location>
</feature>
<evidence type="ECO:0000256" key="6">
    <source>
        <dbReference type="ARBA" id="ARBA00022692"/>
    </source>
</evidence>
<evidence type="ECO:0000256" key="10">
    <source>
        <dbReference type="ARBA" id="ARBA00023136"/>
    </source>
</evidence>
<evidence type="ECO:0000313" key="15">
    <source>
        <dbReference type="Proteomes" id="UP001197875"/>
    </source>
</evidence>
<keyword evidence="15" id="KW-1185">Reference proteome</keyword>
<organism evidence="14 15">
    <name type="scientific">Fusicatenibacter faecihominis</name>
    <dbReference type="NCBI Taxonomy" id="2881276"/>
    <lineage>
        <taxon>Bacteria</taxon>
        <taxon>Bacillati</taxon>
        <taxon>Bacillota</taxon>
        <taxon>Clostridia</taxon>
        <taxon>Lachnospirales</taxon>
        <taxon>Lachnospiraceae</taxon>
        <taxon>Fusicatenibacter</taxon>
    </lineage>
</organism>
<dbReference type="Proteomes" id="UP001197875">
    <property type="component" value="Unassembled WGS sequence"/>
</dbReference>
<evidence type="ECO:0000256" key="5">
    <source>
        <dbReference type="ARBA" id="ARBA00022679"/>
    </source>
</evidence>
<sequence>MKIDLKEYILEKRQVLLAVALGLLIYSLVLLLYQIPPEAAGYGILLVFIAEFVWLLSGFGRFQKKQKLLRQLAGERAKDFYLRDLPESEDPKEEAYQDLIESLLKEKNRKEAEAAEKLRDMEEYYTLWVHQIKTPIAAMSLLLQEEDTPENGELSMELFRIEQYVEMVLQYLRLDSPDHDLAFRSVDVDDCVRQAVRKYARSFIRKKIALDFQETGIETVSDEKWLVFVLEQLLSNALKYTKKGTIRIYGGNGFLYIEDTGIGLYLCQEILKRLAHGITITSTLGEGTKVTLNLLRNFSL</sequence>
<evidence type="ECO:0000256" key="9">
    <source>
        <dbReference type="ARBA" id="ARBA00023012"/>
    </source>
</evidence>
<dbReference type="GO" id="GO:0016036">
    <property type="term" value="P:cellular response to phosphate starvation"/>
    <property type="evidence" value="ECO:0007669"/>
    <property type="project" value="TreeGrafter"/>
</dbReference>
<dbReference type="PROSITE" id="PS50109">
    <property type="entry name" value="HIS_KIN"/>
    <property type="match status" value="1"/>
</dbReference>
<dbReference type="EMBL" id="JAJEPR010000005">
    <property type="protein sequence ID" value="MCC2189041.1"/>
    <property type="molecule type" value="Genomic_DNA"/>
</dbReference>
<dbReference type="RefSeq" id="WP_227614484.1">
    <property type="nucleotide sequence ID" value="NZ_JAJEPR010000005.1"/>
</dbReference>
<name>A0AAE3J5D3_9FIRM</name>
<feature type="transmembrane region" description="Helical" evidence="12">
    <location>
        <begin position="39"/>
        <end position="60"/>
    </location>
</feature>
<accession>A0AAE3J5D3</accession>
<dbReference type="InterPro" id="IPR005467">
    <property type="entry name" value="His_kinase_dom"/>
</dbReference>
<protein>
    <recommendedName>
        <fullName evidence="3">histidine kinase</fullName>
        <ecNumber evidence="3">2.7.13.3</ecNumber>
    </recommendedName>
</protein>
<comment type="subcellular location">
    <subcellularLocation>
        <location evidence="2">Cell membrane</location>
        <topology evidence="2">Multi-pass membrane protein</topology>
    </subcellularLocation>
</comment>
<dbReference type="PANTHER" id="PTHR45453:SF2">
    <property type="entry name" value="HISTIDINE KINASE"/>
    <property type="match status" value="1"/>
</dbReference>
<gene>
    <name evidence="14" type="ORF">LKD71_04260</name>
</gene>
<evidence type="ECO:0000259" key="13">
    <source>
        <dbReference type="PROSITE" id="PS50109"/>
    </source>
</evidence>
<keyword evidence="8 12" id="KW-1133">Transmembrane helix</keyword>
<evidence type="ECO:0000256" key="8">
    <source>
        <dbReference type="ARBA" id="ARBA00022989"/>
    </source>
</evidence>
<comment type="catalytic activity">
    <reaction evidence="1">
        <text>ATP + protein L-histidine = ADP + protein N-phospho-L-histidine.</text>
        <dbReference type="EC" id="2.7.13.3"/>
    </reaction>
</comment>
<dbReference type="GO" id="GO:0004721">
    <property type="term" value="F:phosphoprotein phosphatase activity"/>
    <property type="evidence" value="ECO:0007669"/>
    <property type="project" value="TreeGrafter"/>
</dbReference>
<dbReference type="Gene3D" id="3.30.565.10">
    <property type="entry name" value="Histidine kinase-like ATPase, C-terminal domain"/>
    <property type="match status" value="2"/>
</dbReference>
<evidence type="ECO:0000256" key="3">
    <source>
        <dbReference type="ARBA" id="ARBA00012438"/>
    </source>
</evidence>
<keyword evidence="4" id="KW-1003">Cell membrane</keyword>
<reference evidence="14 15" key="1">
    <citation type="submission" date="2021-10" db="EMBL/GenBank/DDBJ databases">
        <title>Anaerobic single-cell dispensing facilitates the cultivation of human gut bacteria.</title>
        <authorList>
            <person name="Afrizal A."/>
        </authorList>
    </citation>
    <scope>NUCLEOTIDE SEQUENCE [LARGE SCALE GENOMIC DNA]</scope>
    <source>
        <strain evidence="14 15">CLA-AA-H277</strain>
    </source>
</reference>
<keyword evidence="7 14" id="KW-0418">Kinase</keyword>
<keyword evidence="6 12" id="KW-0812">Transmembrane</keyword>
<dbReference type="InterPro" id="IPR050351">
    <property type="entry name" value="BphY/WalK/GraS-like"/>
</dbReference>
<evidence type="ECO:0000256" key="7">
    <source>
        <dbReference type="ARBA" id="ARBA00022777"/>
    </source>
</evidence>
<keyword evidence="11" id="KW-0175">Coiled coil</keyword>
<keyword evidence="5" id="KW-0808">Transferase</keyword>
<comment type="caution">
    <text evidence="14">The sequence shown here is derived from an EMBL/GenBank/DDBJ whole genome shotgun (WGS) entry which is preliminary data.</text>
</comment>
<dbReference type="GO" id="GO:0005886">
    <property type="term" value="C:plasma membrane"/>
    <property type="evidence" value="ECO:0007669"/>
    <property type="project" value="UniProtKB-SubCell"/>
</dbReference>
<evidence type="ECO:0000313" key="14">
    <source>
        <dbReference type="EMBL" id="MCC2189041.1"/>
    </source>
</evidence>
<evidence type="ECO:0000256" key="11">
    <source>
        <dbReference type="SAM" id="Coils"/>
    </source>
</evidence>
<evidence type="ECO:0000256" key="2">
    <source>
        <dbReference type="ARBA" id="ARBA00004651"/>
    </source>
</evidence>
<evidence type="ECO:0000256" key="4">
    <source>
        <dbReference type="ARBA" id="ARBA00022475"/>
    </source>
</evidence>
<feature type="coiled-coil region" evidence="11">
    <location>
        <begin position="93"/>
        <end position="124"/>
    </location>
</feature>
<dbReference type="PANTHER" id="PTHR45453">
    <property type="entry name" value="PHOSPHATE REGULON SENSOR PROTEIN PHOR"/>
    <property type="match status" value="1"/>
</dbReference>
<dbReference type="InterPro" id="IPR036890">
    <property type="entry name" value="HATPase_C_sf"/>
</dbReference>
<dbReference type="SUPFAM" id="SSF55874">
    <property type="entry name" value="ATPase domain of HSP90 chaperone/DNA topoisomerase II/histidine kinase"/>
    <property type="match status" value="1"/>
</dbReference>
<evidence type="ECO:0000256" key="12">
    <source>
        <dbReference type="SAM" id="Phobius"/>
    </source>
</evidence>